<protein>
    <recommendedName>
        <fullName evidence="5">Cell division protein FtsL</fullName>
    </recommendedName>
</protein>
<feature type="compositionally biased region" description="Low complexity" evidence="1">
    <location>
        <begin position="162"/>
        <end position="171"/>
    </location>
</feature>
<evidence type="ECO:0008006" key="5">
    <source>
        <dbReference type="Google" id="ProtNLM"/>
    </source>
</evidence>
<evidence type="ECO:0000313" key="4">
    <source>
        <dbReference type="Proteomes" id="UP000523863"/>
    </source>
</evidence>
<keyword evidence="2" id="KW-0812">Transmembrane</keyword>
<keyword evidence="2" id="KW-1133">Transmembrane helix</keyword>
<evidence type="ECO:0000256" key="2">
    <source>
        <dbReference type="SAM" id="Phobius"/>
    </source>
</evidence>
<gene>
    <name evidence="3" type="ORF">BKA12_000344</name>
</gene>
<keyword evidence="2" id="KW-0472">Membrane</keyword>
<feature type="region of interest" description="Disordered" evidence="1">
    <location>
        <begin position="154"/>
        <end position="270"/>
    </location>
</feature>
<feature type="transmembrane region" description="Helical" evidence="2">
    <location>
        <begin position="46"/>
        <end position="68"/>
    </location>
</feature>
<evidence type="ECO:0000256" key="1">
    <source>
        <dbReference type="SAM" id="MobiDB-lite"/>
    </source>
</evidence>
<proteinExistence type="predicted"/>
<feature type="compositionally biased region" description="Low complexity" evidence="1">
    <location>
        <begin position="192"/>
        <end position="206"/>
    </location>
</feature>
<keyword evidence="4" id="KW-1185">Reference proteome</keyword>
<reference evidence="3 4" key="1">
    <citation type="submission" date="2020-08" db="EMBL/GenBank/DDBJ databases">
        <title>Sequencing the genomes of 1000 actinobacteria strains.</title>
        <authorList>
            <person name="Klenk H.-P."/>
        </authorList>
    </citation>
    <scope>NUCLEOTIDE SEQUENCE [LARGE SCALE GENOMIC DNA]</scope>
    <source>
        <strain evidence="3 4">DSM 23694</strain>
    </source>
</reference>
<dbReference type="RefSeq" id="WP_183640213.1">
    <property type="nucleotide sequence ID" value="NZ_JACHBL010000001.1"/>
</dbReference>
<feature type="compositionally biased region" description="Low complexity" evidence="1">
    <location>
        <begin position="218"/>
        <end position="237"/>
    </location>
</feature>
<comment type="caution">
    <text evidence="3">The sequence shown here is derived from an EMBL/GenBank/DDBJ whole genome shotgun (WGS) entry which is preliminary data.</text>
</comment>
<evidence type="ECO:0000313" key="3">
    <source>
        <dbReference type="EMBL" id="MBB5597264.1"/>
    </source>
</evidence>
<dbReference type="EMBL" id="JACHBL010000001">
    <property type="protein sequence ID" value="MBB5597264.1"/>
    <property type="molecule type" value="Genomic_DNA"/>
</dbReference>
<dbReference type="Proteomes" id="UP000523863">
    <property type="component" value="Unassembled WGS sequence"/>
</dbReference>
<accession>A0A7W8Y982</accession>
<dbReference type="AlphaFoldDB" id="A0A7W8Y982"/>
<name>A0A7W8Y982_9MICC</name>
<organism evidence="3 4">
    <name type="scientific">Neomicrococcus lactis</name>
    <dbReference type="NCBI Taxonomy" id="732241"/>
    <lineage>
        <taxon>Bacteria</taxon>
        <taxon>Bacillati</taxon>
        <taxon>Actinomycetota</taxon>
        <taxon>Actinomycetes</taxon>
        <taxon>Micrococcales</taxon>
        <taxon>Micrococcaceae</taxon>
        <taxon>Neomicrococcus</taxon>
    </lineage>
</organism>
<sequence length="270" mass="28000">MSASALAQEFLATKPDTARVKRPVTERRRIPLSVVPNVSPQRRGRIAMFLGLILAAALAAVLVLNITVSNGQYDVVKLRGEETILSQQNESLRQQVDYLQAPQNLAASAAKLGMVSPGTTATIDLTQGKVFGSTTAATSETQVGQLVALPENPVTVAPGTIDPAKAAPADAAEPEQDVTPEQAAEPEMPVPAQAEAGDAGEASASEFNSADNAPEAGTETNQQATEQSTTEESATAKSETDSAKQATARPKFDKKSLNGGSIPAPSVTEP</sequence>